<dbReference type="InterPro" id="IPR023455">
    <property type="entry name" value="Dihydroorotate_DHASE_ETsu"/>
</dbReference>
<dbReference type="SUPFAM" id="SSF52343">
    <property type="entry name" value="Ferredoxin reductase-like, C-terminal NADP-linked domain"/>
    <property type="match status" value="1"/>
</dbReference>
<organism evidence="15 16">
    <name type="scientific">Halobacillus yeomjeoni</name>
    <dbReference type="NCBI Taxonomy" id="311194"/>
    <lineage>
        <taxon>Bacteria</taxon>
        <taxon>Bacillati</taxon>
        <taxon>Bacillota</taxon>
        <taxon>Bacilli</taxon>
        <taxon>Bacillales</taxon>
        <taxon>Bacillaceae</taxon>
        <taxon>Halobacillus</taxon>
    </lineage>
</organism>
<dbReference type="GO" id="GO:0051537">
    <property type="term" value="F:2 iron, 2 sulfur cluster binding"/>
    <property type="evidence" value="ECO:0007669"/>
    <property type="project" value="UniProtKB-KW"/>
</dbReference>
<keyword evidence="6 11" id="KW-0274">FAD</keyword>
<gene>
    <name evidence="11" type="primary">pyrK</name>
    <name evidence="15" type="ORF">H0267_02530</name>
</gene>
<evidence type="ECO:0000256" key="2">
    <source>
        <dbReference type="ARBA" id="ARBA00022448"/>
    </source>
</evidence>
<comment type="cofactor">
    <cofactor evidence="13">
        <name>[2Fe-2S] cluster</name>
        <dbReference type="ChEBI" id="CHEBI:190135"/>
    </cofactor>
    <text evidence="13">Binds 1 [2Fe-2S] cluster per subunit.</text>
</comment>
<dbReference type="InterPro" id="IPR012165">
    <property type="entry name" value="Cyt_c3_hydrogenase_gsu"/>
</dbReference>
<dbReference type="NCBIfam" id="NF000799">
    <property type="entry name" value="PRK00054.1-4"/>
    <property type="match status" value="1"/>
</dbReference>
<sequence>MRREWMKVIEHKSIARDTYQLILKGELVEEVDEPGKFVHIQINPEFFLRRPLSIADVDFHEQTLTLLYKVMGKGTDALTEKRVGDQLDVLGPGGRGFPVASLESDHALIIGGGIGVPPLYYLAKNLVERGIKVTSVLGFRSEADVFYEDEFRELGEVTVVTNDGSYGEKGFVTDVLPNLDPPIDTYFSCGPGVMLKAVTEQLPQLPGYISMEERMGCGIGACFACVVPTPDSDEKGYRRICCDGPVFKAEEVVL</sequence>
<feature type="binding site" evidence="11 13">
    <location>
        <position position="241"/>
    </location>
    <ligand>
        <name>[2Fe-2S] cluster</name>
        <dbReference type="ChEBI" id="CHEBI:190135"/>
    </ligand>
</feature>
<keyword evidence="9 11" id="KW-0408">Iron</keyword>
<feature type="binding site" evidence="11 13">
    <location>
        <position position="225"/>
    </location>
    <ligand>
        <name>[2Fe-2S] cluster</name>
        <dbReference type="ChEBI" id="CHEBI:190135"/>
    </ligand>
</feature>
<dbReference type="GO" id="GO:0046872">
    <property type="term" value="F:metal ion binding"/>
    <property type="evidence" value="ECO:0007669"/>
    <property type="project" value="UniProtKB-KW"/>
</dbReference>
<protein>
    <recommendedName>
        <fullName evidence="11">Dihydroorotate dehydrogenase B (NAD(+)), electron transfer subunit</fullName>
    </recommendedName>
    <alternativeName>
        <fullName evidence="11">Dihydroorotate oxidase B, electron transfer subunit</fullName>
    </alternativeName>
</protein>
<dbReference type="CDD" id="cd06218">
    <property type="entry name" value="DHOD_e_trans"/>
    <property type="match status" value="1"/>
</dbReference>
<evidence type="ECO:0000256" key="11">
    <source>
        <dbReference type="HAMAP-Rule" id="MF_01211"/>
    </source>
</evidence>
<evidence type="ECO:0000313" key="15">
    <source>
        <dbReference type="EMBL" id="MBH0229080.1"/>
    </source>
</evidence>
<accession>A0A931MU44</accession>
<evidence type="ECO:0000256" key="9">
    <source>
        <dbReference type="ARBA" id="ARBA00023004"/>
    </source>
</evidence>
<evidence type="ECO:0000256" key="6">
    <source>
        <dbReference type="ARBA" id="ARBA00022827"/>
    </source>
</evidence>
<dbReference type="InterPro" id="IPR050353">
    <property type="entry name" value="PyrK_electron_transfer"/>
</dbReference>
<evidence type="ECO:0000256" key="1">
    <source>
        <dbReference type="ARBA" id="ARBA00006422"/>
    </source>
</evidence>
<dbReference type="PANTHER" id="PTHR43513">
    <property type="entry name" value="DIHYDROOROTATE DEHYDROGENASE B (NAD(+)), ELECTRON TRANSFER SUBUNIT"/>
    <property type="match status" value="1"/>
</dbReference>
<comment type="subunit">
    <text evidence="11">Heterotetramer of 2 PyrK and 2 PyrD type B subunits.</text>
</comment>
<feature type="binding site" evidence="11 12">
    <location>
        <begin position="50"/>
        <end position="53"/>
    </location>
    <ligand>
        <name>FAD</name>
        <dbReference type="ChEBI" id="CHEBI:57692"/>
    </ligand>
</feature>
<evidence type="ECO:0000256" key="5">
    <source>
        <dbReference type="ARBA" id="ARBA00022723"/>
    </source>
</evidence>
<dbReference type="Proteomes" id="UP000614490">
    <property type="component" value="Unassembled WGS sequence"/>
</dbReference>
<keyword evidence="3 11" id="KW-0285">Flavoprotein</keyword>
<comment type="function">
    <text evidence="11">Responsible for channeling the electrons from the oxidation of dihydroorotate from the FMN redox center in the PyrD type B subunit to the ultimate electron acceptor NAD(+).</text>
</comment>
<evidence type="ECO:0000256" key="13">
    <source>
        <dbReference type="PIRSR" id="PIRSR006816-2"/>
    </source>
</evidence>
<dbReference type="InterPro" id="IPR017927">
    <property type="entry name" value="FAD-bd_FR_type"/>
</dbReference>
<dbReference type="InterPro" id="IPR001433">
    <property type="entry name" value="OxRdtase_FAD/NAD-bd"/>
</dbReference>
<comment type="pathway">
    <text evidence="11">Pyrimidine metabolism; UMP biosynthesis via de novo pathway; orotate from (S)-dihydroorotate (NAD(+) route): step 1/1.</text>
</comment>
<dbReference type="GO" id="GO:0016491">
    <property type="term" value="F:oxidoreductase activity"/>
    <property type="evidence" value="ECO:0007669"/>
    <property type="project" value="InterPro"/>
</dbReference>
<evidence type="ECO:0000256" key="7">
    <source>
        <dbReference type="ARBA" id="ARBA00022975"/>
    </source>
</evidence>
<dbReference type="PANTHER" id="PTHR43513:SF3">
    <property type="entry name" value="DIHYDROOROTATE DEHYDROGENASE B (NAD(+)), ELECTRON TRANSFER SUBUNIT-RELATED"/>
    <property type="match status" value="1"/>
</dbReference>
<dbReference type="Gene3D" id="2.40.30.10">
    <property type="entry name" value="Translation factors"/>
    <property type="match status" value="1"/>
</dbReference>
<keyword evidence="8 11" id="KW-0249">Electron transport</keyword>
<feature type="domain" description="FAD-binding FR-type" evidence="14">
    <location>
        <begin position="1"/>
        <end position="99"/>
    </location>
</feature>
<dbReference type="Pfam" id="PF00175">
    <property type="entry name" value="NAD_binding_1"/>
    <property type="match status" value="1"/>
</dbReference>
<dbReference type="InterPro" id="IPR037117">
    <property type="entry name" value="Dihydroorotate_DH_ele_sf"/>
</dbReference>
<dbReference type="AlphaFoldDB" id="A0A931MU44"/>
<comment type="cofactor">
    <cofactor evidence="11 12">
        <name>FAD</name>
        <dbReference type="ChEBI" id="CHEBI:57692"/>
    </cofactor>
    <text evidence="11 12">Binds 1 FAD per subunit.</text>
</comment>
<dbReference type="InterPro" id="IPR039261">
    <property type="entry name" value="FNR_nucleotide-bd"/>
</dbReference>
<dbReference type="GO" id="GO:0009055">
    <property type="term" value="F:electron transfer activity"/>
    <property type="evidence" value="ECO:0007669"/>
    <property type="project" value="UniProtKB-UniRule"/>
</dbReference>
<comment type="caution">
    <text evidence="11">Lacks conserved residue(s) required for the propagation of feature annotation.</text>
</comment>
<evidence type="ECO:0000313" key="16">
    <source>
        <dbReference type="Proteomes" id="UP000614490"/>
    </source>
</evidence>
<dbReference type="InterPro" id="IPR017938">
    <property type="entry name" value="Riboflavin_synthase-like_b-brl"/>
</dbReference>
<dbReference type="RefSeq" id="WP_197315711.1">
    <property type="nucleotide sequence ID" value="NZ_JADZSC010000001.1"/>
</dbReference>
<feature type="binding site" evidence="11 13">
    <location>
        <position position="217"/>
    </location>
    <ligand>
        <name>[2Fe-2S] cluster</name>
        <dbReference type="ChEBI" id="CHEBI:190135"/>
    </ligand>
</feature>
<feature type="binding site" evidence="11 12">
    <location>
        <begin position="74"/>
        <end position="75"/>
    </location>
    <ligand>
        <name>FAD</name>
        <dbReference type="ChEBI" id="CHEBI:57692"/>
    </ligand>
</feature>
<evidence type="ECO:0000256" key="12">
    <source>
        <dbReference type="PIRSR" id="PIRSR006816-1"/>
    </source>
</evidence>
<keyword evidence="10 11" id="KW-0411">Iron-sulfur</keyword>
<comment type="similarity">
    <text evidence="1 11">Belongs to the PyrK family.</text>
</comment>
<dbReference type="Pfam" id="PF10418">
    <property type="entry name" value="DHODB_Fe-S_bind"/>
    <property type="match status" value="1"/>
</dbReference>
<comment type="cofactor">
    <cofactor evidence="11">
        <name>[2Fe-2S] cluster</name>
        <dbReference type="ChEBI" id="CHEBI:190135"/>
    </cofactor>
    <text evidence="11">Binds 1 [2Fe-2S] cluster per subunit.</text>
</comment>
<dbReference type="SUPFAM" id="SSF63380">
    <property type="entry name" value="Riboflavin synthase domain-like"/>
    <property type="match status" value="1"/>
</dbReference>
<keyword evidence="7 11" id="KW-0665">Pyrimidine biosynthesis</keyword>
<keyword evidence="4 11" id="KW-0001">2Fe-2S</keyword>
<dbReference type="Gene3D" id="2.10.240.10">
    <property type="entry name" value="Dihydroorotate dehydrogenase, electron transfer subunit"/>
    <property type="match status" value="1"/>
</dbReference>
<evidence type="ECO:0000256" key="3">
    <source>
        <dbReference type="ARBA" id="ARBA00022630"/>
    </source>
</evidence>
<evidence type="ECO:0000256" key="8">
    <source>
        <dbReference type="ARBA" id="ARBA00022982"/>
    </source>
</evidence>
<keyword evidence="16" id="KW-1185">Reference proteome</keyword>
<keyword evidence="2 11" id="KW-0813">Transport</keyword>
<keyword evidence="5 11" id="KW-0479">Metal-binding</keyword>
<comment type="caution">
    <text evidence="15">The sequence shown here is derived from an EMBL/GenBank/DDBJ whole genome shotgun (WGS) entry which is preliminary data.</text>
</comment>
<proteinExistence type="inferred from homology"/>
<dbReference type="GO" id="GO:0044205">
    <property type="term" value="P:'de novo' UMP biosynthetic process"/>
    <property type="evidence" value="ECO:0007669"/>
    <property type="project" value="UniProtKB-UniRule"/>
</dbReference>
<dbReference type="Gene3D" id="3.40.50.80">
    <property type="entry name" value="Nucleotide-binding domain of ferredoxin-NADP reductase (FNR) module"/>
    <property type="match status" value="1"/>
</dbReference>
<name>A0A931MU44_9BACI</name>
<evidence type="ECO:0000256" key="4">
    <source>
        <dbReference type="ARBA" id="ARBA00022714"/>
    </source>
</evidence>
<evidence type="ECO:0000259" key="14">
    <source>
        <dbReference type="PROSITE" id="PS51384"/>
    </source>
</evidence>
<reference evidence="15 16" key="1">
    <citation type="journal article" date="2005" name="Int. J. Syst. Evol. Microbiol.">
        <title>Halobacillus yeomjeoni sp. nov., isolated from a marine solar saltern in Korea.</title>
        <authorList>
            <person name="Yoon J.H."/>
            <person name="Kang S.J."/>
            <person name="Lee C.H."/>
            <person name="Oh H.W."/>
            <person name="Oh T.K."/>
        </authorList>
    </citation>
    <scope>NUCLEOTIDE SEQUENCE [LARGE SCALE GENOMIC DNA]</scope>
    <source>
        <strain evidence="15 16">KCTC 3957</strain>
    </source>
</reference>
<dbReference type="InterPro" id="IPR019480">
    <property type="entry name" value="Dihydroorotate_DH_Fe-S-bd"/>
</dbReference>
<dbReference type="HAMAP" id="MF_01211">
    <property type="entry name" value="DHODB_Fe_S_bind"/>
    <property type="match status" value="1"/>
</dbReference>
<dbReference type="EMBL" id="JADZSC010000001">
    <property type="protein sequence ID" value="MBH0229080.1"/>
    <property type="molecule type" value="Genomic_DNA"/>
</dbReference>
<dbReference type="GO" id="GO:0050660">
    <property type="term" value="F:flavin adenine dinucleotide binding"/>
    <property type="evidence" value="ECO:0007669"/>
    <property type="project" value="InterPro"/>
</dbReference>
<dbReference type="PIRSF" id="PIRSF006816">
    <property type="entry name" value="Cyc3_hyd_g"/>
    <property type="match status" value="1"/>
</dbReference>
<feature type="binding site" evidence="11 13">
    <location>
        <position position="222"/>
    </location>
    <ligand>
        <name>[2Fe-2S] cluster</name>
        <dbReference type="ChEBI" id="CHEBI:190135"/>
    </ligand>
</feature>
<evidence type="ECO:0000256" key="10">
    <source>
        <dbReference type="ARBA" id="ARBA00023014"/>
    </source>
</evidence>
<dbReference type="PROSITE" id="PS51384">
    <property type="entry name" value="FAD_FR"/>
    <property type="match status" value="1"/>
</dbReference>